<sequence length="338" mass="37372">MKTTLLTVQYENLHEILRALYDEMLPMSSDMASIAKGIAGLGALFYVSLKVWQALSRAEPIDVFPLLRPFAIGICIMFFPTIVLGTVNAVLSPVVKGTHVMLEGQVLDLNALQQKKDQLEYEAMLHNPETSYLVSDEEFDKKLSELGWSPSDMATMGGMYIERGMYKLEKGVKDAFRQLLEVLFKAAALVIDTIRTFFLIVLSILGPIAFAIAVWDGFQSTLTQWFNRYISVYLWLPVADLFSTMLAKIQTLILEKDIENLSDPTFIPDATSTVYIIFMIIGIVGYFTIPTVTSWVIQAGGMGNYNRNVGQMAQKVGNVAGAGAGAVIGNITGQLLKK</sequence>
<protein>
    <submittedName>
        <fullName evidence="3">Bacteroides conjugative transposon TraJ protein</fullName>
    </submittedName>
</protein>
<dbReference type="Pfam" id="PF07863">
    <property type="entry name" value="CtnDOT_TraJ"/>
    <property type="match status" value="1"/>
</dbReference>
<evidence type="ECO:0000313" key="3">
    <source>
        <dbReference type="EMBL" id="SKA33103.1"/>
    </source>
</evidence>
<reference evidence="4" key="1">
    <citation type="submission" date="2017-02" db="EMBL/GenBank/DDBJ databases">
        <authorList>
            <person name="Varghese N."/>
            <person name="Submissions S."/>
        </authorList>
    </citation>
    <scope>NUCLEOTIDE SEQUENCE [LARGE SCALE GENOMIC DNA]</scope>
    <source>
        <strain evidence="4">DSM 22224</strain>
    </source>
</reference>
<accession>A0A1T4SXZ7</accession>
<keyword evidence="1" id="KW-0472">Membrane</keyword>
<feature type="transmembrane region" description="Helical" evidence="1">
    <location>
        <begin position="274"/>
        <end position="297"/>
    </location>
</feature>
<dbReference type="InterPro" id="IPR012424">
    <property type="entry name" value="Conjugative_transposon_TraJ_C"/>
</dbReference>
<feature type="transmembrane region" description="Helical" evidence="1">
    <location>
        <begin position="31"/>
        <end position="49"/>
    </location>
</feature>
<dbReference type="EMBL" id="FUWZ01000003">
    <property type="protein sequence ID" value="SKA33103.1"/>
    <property type="molecule type" value="Genomic_DNA"/>
</dbReference>
<gene>
    <name evidence="3" type="ORF">SAMN04488128_103768</name>
</gene>
<evidence type="ECO:0000256" key="1">
    <source>
        <dbReference type="SAM" id="Phobius"/>
    </source>
</evidence>
<evidence type="ECO:0000259" key="2">
    <source>
        <dbReference type="Pfam" id="PF07863"/>
    </source>
</evidence>
<dbReference type="InterPro" id="IPR022393">
    <property type="entry name" value="Conjugative_transposon_TraJ"/>
</dbReference>
<feature type="transmembrane region" description="Helical" evidence="1">
    <location>
        <begin position="197"/>
        <end position="218"/>
    </location>
</feature>
<dbReference type="OrthoDB" id="1147144at2"/>
<organism evidence="3 4">
    <name type="scientific">Chitinophaga eiseniae</name>
    <dbReference type="NCBI Taxonomy" id="634771"/>
    <lineage>
        <taxon>Bacteria</taxon>
        <taxon>Pseudomonadati</taxon>
        <taxon>Bacteroidota</taxon>
        <taxon>Chitinophagia</taxon>
        <taxon>Chitinophagales</taxon>
        <taxon>Chitinophagaceae</taxon>
        <taxon>Chitinophaga</taxon>
    </lineage>
</organism>
<feature type="transmembrane region" description="Helical" evidence="1">
    <location>
        <begin position="70"/>
        <end position="91"/>
    </location>
</feature>
<evidence type="ECO:0000313" key="4">
    <source>
        <dbReference type="Proteomes" id="UP000190367"/>
    </source>
</evidence>
<dbReference type="NCBIfam" id="TIGR03782">
    <property type="entry name" value="Bac_Flav_CT_J"/>
    <property type="match status" value="1"/>
</dbReference>
<keyword evidence="4" id="KW-1185">Reference proteome</keyword>
<feature type="domain" description="Conjugative transposon TraJ C-terminal" evidence="2">
    <location>
        <begin position="10"/>
        <end position="329"/>
    </location>
</feature>
<dbReference type="STRING" id="634771.SAMN04488128_103768"/>
<proteinExistence type="predicted"/>
<keyword evidence="1" id="KW-1133">Transmembrane helix</keyword>
<name>A0A1T4SXZ7_9BACT</name>
<dbReference type="RefSeq" id="WP_078671093.1">
    <property type="nucleotide sequence ID" value="NZ_FUWZ01000003.1"/>
</dbReference>
<dbReference type="Proteomes" id="UP000190367">
    <property type="component" value="Unassembled WGS sequence"/>
</dbReference>
<keyword evidence="1" id="KW-0812">Transmembrane</keyword>
<dbReference type="AlphaFoldDB" id="A0A1T4SXZ7"/>